<evidence type="ECO:0000256" key="2">
    <source>
        <dbReference type="ARBA" id="ARBA00022737"/>
    </source>
</evidence>
<dbReference type="EMBL" id="CACRXK020009088">
    <property type="protein sequence ID" value="CAB4016359.1"/>
    <property type="molecule type" value="Genomic_DNA"/>
</dbReference>
<dbReference type="GO" id="GO:0015108">
    <property type="term" value="F:chloride transmembrane transporter activity"/>
    <property type="evidence" value="ECO:0007669"/>
    <property type="project" value="TreeGrafter"/>
</dbReference>
<evidence type="ECO:0000256" key="4">
    <source>
        <dbReference type="ARBA" id="ARBA00023122"/>
    </source>
</evidence>
<keyword evidence="4" id="KW-0129">CBS domain</keyword>
<dbReference type="SMART" id="SM00116">
    <property type="entry name" value="CBS"/>
    <property type="match status" value="1"/>
</dbReference>
<dbReference type="InterPro" id="IPR046342">
    <property type="entry name" value="CBS_dom_sf"/>
</dbReference>
<organism evidence="6 7">
    <name type="scientific">Paramuricea clavata</name>
    <name type="common">Red gorgonian</name>
    <name type="synonym">Violescent sea-whip</name>
    <dbReference type="NCBI Taxonomy" id="317549"/>
    <lineage>
        <taxon>Eukaryota</taxon>
        <taxon>Metazoa</taxon>
        <taxon>Cnidaria</taxon>
        <taxon>Anthozoa</taxon>
        <taxon>Octocorallia</taxon>
        <taxon>Malacalcyonacea</taxon>
        <taxon>Plexauridae</taxon>
        <taxon>Paramuricea</taxon>
    </lineage>
</organism>
<dbReference type="OrthoDB" id="428525at2759"/>
<evidence type="ECO:0000256" key="1">
    <source>
        <dbReference type="ARBA" id="ARBA00022448"/>
    </source>
</evidence>
<dbReference type="PANTHER" id="PTHR11689:SF136">
    <property type="entry name" value="H(+)_CL(-) EXCHANGE TRANSPORTER 7"/>
    <property type="match status" value="1"/>
</dbReference>
<keyword evidence="7" id="KW-1185">Reference proteome</keyword>
<name>A0A7D9ISU4_PARCT</name>
<keyword evidence="3" id="KW-0406">Ion transport</keyword>
<dbReference type="Gene3D" id="3.10.580.10">
    <property type="entry name" value="CBS-domain"/>
    <property type="match status" value="1"/>
</dbReference>
<evidence type="ECO:0000313" key="7">
    <source>
        <dbReference type="Proteomes" id="UP001152795"/>
    </source>
</evidence>
<dbReference type="GO" id="GO:0005765">
    <property type="term" value="C:lysosomal membrane"/>
    <property type="evidence" value="ECO:0007669"/>
    <property type="project" value="TreeGrafter"/>
</dbReference>
<evidence type="ECO:0000256" key="3">
    <source>
        <dbReference type="ARBA" id="ARBA00023065"/>
    </source>
</evidence>
<comment type="caution">
    <text evidence="6">The sequence shown here is derived from an EMBL/GenBank/DDBJ whole genome shotgun (WGS) entry which is preliminary data.</text>
</comment>
<accession>A0A7D9ISU4</accession>
<sequence length="152" mass="17687">DEDSSGKTFGAFRGLILRSQLIVLLKHKVFFESGKEAAKHQLTMKDFRDAYPRFQPVRTIRVSPLERECCLDLRPFMNVMPYTVHEESSISRVFHLFRAIGLRHLIVVDHHNQVVGIVTRKDLARYRQWSHMGKTRLEKIHVLDDSNSSGDE</sequence>
<proteinExistence type="predicted"/>
<dbReference type="Pfam" id="PF00571">
    <property type="entry name" value="CBS"/>
    <property type="match status" value="1"/>
</dbReference>
<dbReference type="Proteomes" id="UP001152795">
    <property type="component" value="Unassembled WGS sequence"/>
</dbReference>
<protein>
    <submittedName>
        <fullName evidence="6">H(+) Cl(-) exchange transporter 7-like</fullName>
    </submittedName>
</protein>
<keyword evidence="1" id="KW-0813">Transport</keyword>
<gene>
    <name evidence="6" type="ORF">PACLA_8A036977</name>
</gene>
<feature type="non-terminal residue" evidence="6">
    <location>
        <position position="1"/>
    </location>
</feature>
<dbReference type="InterPro" id="IPR000644">
    <property type="entry name" value="CBS_dom"/>
</dbReference>
<dbReference type="AlphaFoldDB" id="A0A7D9ISU4"/>
<dbReference type="InterPro" id="IPR051280">
    <property type="entry name" value="Cl-channel/antiporter"/>
</dbReference>
<dbReference type="PANTHER" id="PTHR11689">
    <property type="entry name" value="CHLORIDE CHANNEL PROTEIN CLC FAMILY MEMBER"/>
    <property type="match status" value="1"/>
</dbReference>
<dbReference type="SUPFAM" id="SSF54631">
    <property type="entry name" value="CBS-domain pair"/>
    <property type="match status" value="1"/>
</dbReference>
<reference evidence="6" key="1">
    <citation type="submission" date="2020-04" db="EMBL/GenBank/DDBJ databases">
        <authorList>
            <person name="Alioto T."/>
            <person name="Alioto T."/>
            <person name="Gomez Garrido J."/>
        </authorList>
    </citation>
    <scope>NUCLEOTIDE SEQUENCE</scope>
    <source>
        <strain evidence="6">A484AB</strain>
    </source>
</reference>
<dbReference type="FunFam" id="3.10.580.10:FF:000148">
    <property type="entry name" value="Os04g0644800 protein"/>
    <property type="match status" value="1"/>
</dbReference>
<dbReference type="PROSITE" id="PS51371">
    <property type="entry name" value="CBS"/>
    <property type="match status" value="1"/>
</dbReference>
<evidence type="ECO:0000256" key="5">
    <source>
        <dbReference type="ARBA" id="ARBA00023214"/>
    </source>
</evidence>
<keyword evidence="2" id="KW-0677">Repeat</keyword>
<keyword evidence="5" id="KW-0868">Chloride</keyword>
<evidence type="ECO:0000313" key="6">
    <source>
        <dbReference type="EMBL" id="CAB4016359.1"/>
    </source>
</evidence>